<accession>A0A914C9F6</accession>
<keyword evidence="1" id="KW-1185">Reference proteome</keyword>
<name>A0A914C9F6_9BILA</name>
<evidence type="ECO:0000313" key="2">
    <source>
        <dbReference type="WBParaSite" id="ACRNAN_Path_650.g2437.t1"/>
    </source>
</evidence>
<proteinExistence type="predicted"/>
<reference evidence="2" key="1">
    <citation type="submission" date="2022-11" db="UniProtKB">
        <authorList>
            <consortium name="WormBaseParasite"/>
        </authorList>
    </citation>
    <scope>IDENTIFICATION</scope>
</reference>
<dbReference type="AlphaFoldDB" id="A0A914C9F6"/>
<dbReference type="WBParaSite" id="ACRNAN_Path_650.g2437.t1">
    <property type="protein sequence ID" value="ACRNAN_Path_650.g2437.t1"/>
    <property type="gene ID" value="ACRNAN_Path_650.g2437"/>
</dbReference>
<sequence>MANSDSGAPGVDYVDEVLVLASLNINQMRIALETNGRSLYAISVLSKLRGGRNEIQAEMEIWREGDRGIDGEPINLQSQIVSHQAFESFIMERTHAKNIQRRSNQPPRRPFSPVREGREFHIKGKLRDAQGNSEKVHVVYTAAHGFELGRRL</sequence>
<dbReference type="Proteomes" id="UP000887540">
    <property type="component" value="Unplaced"/>
</dbReference>
<protein>
    <submittedName>
        <fullName evidence="2">Uncharacterized protein</fullName>
    </submittedName>
</protein>
<evidence type="ECO:0000313" key="1">
    <source>
        <dbReference type="Proteomes" id="UP000887540"/>
    </source>
</evidence>
<organism evidence="1 2">
    <name type="scientific">Acrobeloides nanus</name>
    <dbReference type="NCBI Taxonomy" id="290746"/>
    <lineage>
        <taxon>Eukaryota</taxon>
        <taxon>Metazoa</taxon>
        <taxon>Ecdysozoa</taxon>
        <taxon>Nematoda</taxon>
        <taxon>Chromadorea</taxon>
        <taxon>Rhabditida</taxon>
        <taxon>Tylenchina</taxon>
        <taxon>Cephalobomorpha</taxon>
        <taxon>Cephaloboidea</taxon>
        <taxon>Cephalobidae</taxon>
        <taxon>Acrobeloides</taxon>
    </lineage>
</organism>